<reference evidence="2 3" key="1">
    <citation type="submission" date="2017-06" db="EMBL/GenBank/DDBJ databases">
        <authorList>
            <person name="Kim H.J."/>
            <person name="Triplett B.A."/>
        </authorList>
    </citation>
    <scope>NUCLEOTIDE SEQUENCE [LARGE SCALE GENOMIC DNA]</scope>
    <source>
        <strain evidence="2 3">DSM 14713</strain>
    </source>
</reference>
<dbReference type="RefSeq" id="WP_095977840.1">
    <property type="nucleotide sequence ID" value="NZ_CP022163.1"/>
</dbReference>
<keyword evidence="3" id="KW-1185">Reference proteome</keyword>
<feature type="compositionally biased region" description="Basic and acidic residues" evidence="1">
    <location>
        <begin position="211"/>
        <end position="220"/>
    </location>
</feature>
<dbReference type="Proteomes" id="UP000217289">
    <property type="component" value="Chromosome"/>
</dbReference>
<dbReference type="AlphaFoldDB" id="A0A250IDE2"/>
<organism evidence="2 3">
    <name type="scientific">Melittangium boletus DSM 14713</name>
    <dbReference type="NCBI Taxonomy" id="1294270"/>
    <lineage>
        <taxon>Bacteria</taxon>
        <taxon>Pseudomonadati</taxon>
        <taxon>Myxococcota</taxon>
        <taxon>Myxococcia</taxon>
        <taxon>Myxococcales</taxon>
        <taxon>Cystobacterineae</taxon>
        <taxon>Archangiaceae</taxon>
        <taxon>Melittangium</taxon>
    </lineage>
</organism>
<evidence type="ECO:0000313" key="3">
    <source>
        <dbReference type="Proteomes" id="UP000217289"/>
    </source>
</evidence>
<sequence>MSIHSVSNRPQPAFNTLANTQTATPASAVTSLVESPVESSKRLAVKPSDTFAPGVAPRQLSPELRDLNPALQNLSPPLQIPDLMDLRGPGTRPVSPQQQVQNIAREAMGERLDTLSQDLGERVAQRNKPEPLMAMVKPLFDDHRLDKLGPLNEKRLNNMMGDALQEARGLLKQGGAQNLVRADKLLDAVDNTLNANSPKAEARASQQLERLVGKDSRLPKPLEMGPAPKPGFGGPFEGGHGPVVHDKPVRLDLGQQDLDVPTLG</sequence>
<gene>
    <name evidence="2" type="ORF">MEBOL_002702</name>
</gene>
<name>A0A250IDE2_9BACT</name>
<feature type="region of interest" description="Disordered" evidence="1">
    <location>
        <begin position="197"/>
        <end position="264"/>
    </location>
</feature>
<feature type="compositionally biased region" description="Gly residues" evidence="1">
    <location>
        <begin position="231"/>
        <end position="241"/>
    </location>
</feature>
<evidence type="ECO:0000256" key="1">
    <source>
        <dbReference type="SAM" id="MobiDB-lite"/>
    </source>
</evidence>
<dbReference type="EMBL" id="CP022163">
    <property type="protein sequence ID" value="ATB29253.1"/>
    <property type="molecule type" value="Genomic_DNA"/>
</dbReference>
<evidence type="ECO:0000313" key="2">
    <source>
        <dbReference type="EMBL" id="ATB29253.1"/>
    </source>
</evidence>
<dbReference type="KEGG" id="mbd:MEBOL_002702"/>
<protein>
    <submittedName>
        <fullName evidence="2">Uncharacterized protein</fullName>
    </submittedName>
</protein>
<accession>A0A250IDE2</accession>
<proteinExistence type="predicted"/>